<dbReference type="InterPro" id="IPR032708">
    <property type="entry name" value="McjB_C"/>
</dbReference>
<dbReference type="NCBIfam" id="NF033537">
    <property type="entry name" value="lasso_biosyn_B2"/>
    <property type="match status" value="1"/>
</dbReference>
<dbReference type="EMBL" id="JBHSEI010000010">
    <property type="protein sequence ID" value="MFC4639492.1"/>
    <property type="molecule type" value="Genomic_DNA"/>
</dbReference>
<dbReference type="InterPro" id="IPR039498">
    <property type="entry name" value="NTP_transf_5"/>
</dbReference>
<dbReference type="Pfam" id="PF14907">
    <property type="entry name" value="NTP_transf_5"/>
    <property type="match status" value="1"/>
</dbReference>
<sequence>MTDPSASVARALTTDPPLITPDDLPALLAAGVAGEVRQRLPHHHPLREPLRADHLQLGLRHAAIRSEVQTLLRHWAQAGIPVMPIKGFALAEFEYGTPGERFYGDVDVLIPDDPLQISKAVHLALALGWRSDGQHAQPARWTHECAHLFSPGGNVRLDVHRFVVAWKVGSPRRTQRLTQAIWEQAHCLDWHGVRLWRPAPVDAALINVVLGRCWGGDAGGLKPADYADLRVLMRTHGLTPAHLEGRARSLGALHTWQAFRQVCDPTRSCFLFGQPETSQVLLCGVRRDGHHPRRLLWLVRAYSLPARLRWMPRLLPDVLQAFLALRRGGNPQTPLHRWSRPASRRLPPAVLGEVMGAVAWWTRLLYPRQSRRGTCVPRAYATYRALHRLGHPAVFCSGVARTPSGVQGHAWIEDEWGEIEVYGEPLVRQRFREVFRFPKLAPPASARPEIHSPGA</sequence>
<dbReference type="Proteomes" id="UP001595952">
    <property type="component" value="Unassembled WGS sequence"/>
</dbReference>
<accession>A0ABV9IBR0</accession>
<gene>
    <name evidence="2" type="ORF">ACFO0D_14230</name>
</gene>
<evidence type="ECO:0000313" key="3">
    <source>
        <dbReference type="Proteomes" id="UP001595952"/>
    </source>
</evidence>
<protein>
    <submittedName>
        <fullName evidence="2">Lasso peptide biosynthesis B2 protein</fullName>
    </submittedName>
</protein>
<dbReference type="Pfam" id="PF13471">
    <property type="entry name" value="Transglut_core3"/>
    <property type="match status" value="1"/>
</dbReference>
<proteinExistence type="predicted"/>
<feature type="domain" description="Microcin J25-processing protein McjB C-terminal" evidence="1">
    <location>
        <begin position="342"/>
        <end position="435"/>
    </location>
</feature>
<reference evidence="3" key="1">
    <citation type="journal article" date="2019" name="Int. J. Syst. Evol. Microbiol.">
        <title>The Global Catalogue of Microorganisms (GCM) 10K type strain sequencing project: providing services to taxonomists for standard genome sequencing and annotation.</title>
        <authorList>
            <consortium name="The Broad Institute Genomics Platform"/>
            <consortium name="The Broad Institute Genome Sequencing Center for Infectious Disease"/>
            <person name="Wu L."/>
            <person name="Ma J."/>
        </authorList>
    </citation>
    <scope>NUCLEOTIDE SEQUENCE [LARGE SCALE GENOMIC DNA]</scope>
    <source>
        <strain evidence="3">CCUG 55995</strain>
    </source>
</reference>
<evidence type="ECO:0000313" key="2">
    <source>
        <dbReference type="EMBL" id="MFC4639492.1"/>
    </source>
</evidence>
<evidence type="ECO:0000259" key="1">
    <source>
        <dbReference type="Pfam" id="PF13471"/>
    </source>
</evidence>
<dbReference type="InterPro" id="IPR053521">
    <property type="entry name" value="McjB-like"/>
</dbReference>
<keyword evidence="3" id="KW-1185">Reference proteome</keyword>
<dbReference type="RefSeq" id="WP_380062479.1">
    <property type="nucleotide sequence ID" value="NZ_JBHSEI010000010.1"/>
</dbReference>
<organism evidence="2 3">
    <name type="scientific">Deinococcus hohokamensis</name>
    <dbReference type="NCBI Taxonomy" id="309883"/>
    <lineage>
        <taxon>Bacteria</taxon>
        <taxon>Thermotogati</taxon>
        <taxon>Deinococcota</taxon>
        <taxon>Deinococci</taxon>
        <taxon>Deinococcales</taxon>
        <taxon>Deinococcaceae</taxon>
        <taxon>Deinococcus</taxon>
    </lineage>
</organism>
<comment type="caution">
    <text evidence="2">The sequence shown here is derived from an EMBL/GenBank/DDBJ whole genome shotgun (WGS) entry which is preliminary data.</text>
</comment>
<name>A0ABV9IBR0_9DEIO</name>